<dbReference type="GO" id="GO:0006508">
    <property type="term" value="P:proteolysis"/>
    <property type="evidence" value="ECO:0007669"/>
    <property type="project" value="InterPro"/>
</dbReference>
<sequence>MKKGFVLFLCLVLLMVGCSTAPGEAPQTVDLSSETVPFYRGSIENVSEITLYYKDGQTDIPYVDMDTVREVAIDAQRYLEDDGYQLTMETDGKVVDFVRENGSRASIDFGEGAISWDDYNLFTTASYAQQQMDILSHTGLDENGEPELFQRGDSSFVRRGESIGLYFADFFIELIYEDGKGYMPLQTFSDLFLAYFYINLAYNGEAVFMIEATDLGDMRETYYSVEPRERSEELARFNYVETCLSLQFNYGLKDEHDIPSFGTLFELTGIDQAMQSTDALEANVALRDVINGYIDDLHSNFVFASPYAGDVAVEPNVQSLSTNRLIGHGQRLMAVAREYFPDGMRFYQEIGNTAYISFSSFTADYDNDYYGALESGEPIADTIGIIMYAHAQITRENSPIENVVLDLSLNTGGDADAAIYTIAWFLGECDLTLEDAITGARSSTNYRVDVNGDRVFDENDSIAHLNRYCLVSPVSFSCGNLVPAIFKSSNQVTLLGRQTGGGACAVQPLVSADGSIWQISSRLRLSTVTNGSFYAVDQGVAPDVLIDKDENYYDREALTEYINNLF</sequence>
<dbReference type="InterPro" id="IPR005151">
    <property type="entry name" value="Tail-specific_protease"/>
</dbReference>
<reference evidence="3" key="1">
    <citation type="journal article" date="2021" name="PeerJ">
        <title>Extensive microbial diversity within the chicken gut microbiome revealed by metagenomics and culture.</title>
        <authorList>
            <person name="Gilroy R."/>
            <person name="Ravi A."/>
            <person name="Getino M."/>
            <person name="Pursley I."/>
            <person name="Horton D.L."/>
            <person name="Alikhan N.F."/>
            <person name="Baker D."/>
            <person name="Gharbi K."/>
            <person name="Hall N."/>
            <person name="Watson M."/>
            <person name="Adriaenssens E.M."/>
            <person name="Foster-Nyarko E."/>
            <person name="Jarju S."/>
            <person name="Secka A."/>
            <person name="Antonio M."/>
            <person name="Oren A."/>
            <person name="Chaudhuri R.R."/>
            <person name="La Ragione R."/>
            <person name="Hildebrand F."/>
            <person name="Pallen M.J."/>
        </authorList>
    </citation>
    <scope>NUCLEOTIDE SEQUENCE</scope>
    <source>
        <strain evidence="3">USAMLcec2-132</strain>
    </source>
</reference>
<dbReference type="Pfam" id="PF03572">
    <property type="entry name" value="Peptidase_S41"/>
    <property type="match status" value="1"/>
</dbReference>
<dbReference type="AlphaFoldDB" id="A0A9D2NBT7"/>
<protein>
    <recommendedName>
        <fullName evidence="2">Tail specific protease domain-containing protein</fullName>
    </recommendedName>
</protein>
<dbReference type="PROSITE" id="PS51257">
    <property type="entry name" value="PROKAR_LIPOPROTEIN"/>
    <property type="match status" value="1"/>
</dbReference>
<evidence type="ECO:0000256" key="1">
    <source>
        <dbReference type="SAM" id="SignalP"/>
    </source>
</evidence>
<evidence type="ECO:0000313" key="3">
    <source>
        <dbReference type="EMBL" id="HJC22541.1"/>
    </source>
</evidence>
<feature type="domain" description="Tail specific protease" evidence="2">
    <location>
        <begin position="328"/>
        <end position="547"/>
    </location>
</feature>
<name>A0A9D2NBT7_9FIRM</name>
<dbReference type="GO" id="GO:0008236">
    <property type="term" value="F:serine-type peptidase activity"/>
    <property type="evidence" value="ECO:0007669"/>
    <property type="project" value="InterPro"/>
</dbReference>
<evidence type="ECO:0000313" key="4">
    <source>
        <dbReference type="Proteomes" id="UP000823891"/>
    </source>
</evidence>
<dbReference type="Proteomes" id="UP000823891">
    <property type="component" value="Unassembled WGS sequence"/>
</dbReference>
<feature type="chain" id="PRO_5038583570" description="Tail specific protease domain-containing protein" evidence="1">
    <location>
        <begin position="22"/>
        <end position="566"/>
    </location>
</feature>
<accession>A0A9D2NBT7</accession>
<evidence type="ECO:0000259" key="2">
    <source>
        <dbReference type="SMART" id="SM00245"/>
    </source>
</evidence>
<comment type="caution">
    <text evidence="3">The sequence shown here is derived from an EMBL/GenBank/DDBJ whole genome shotgun (WGS) entry which is preliminary data.</text>
</comment>
<dbReference type="SMART" id="SM00245">
    <property type="entry name" value="TSPc"/>
    <property type="match status" value="1"/>
</dbReference>
<proteinExistence type="predicted"/>
<dbReference type="InterPro" id="IPR029045">
    <property type="entry name" value="ClpP/crotonase-like_dom_sf"/>
</dbReference>
<dbReference type="EMBL" id="DWWS01000013">
    <property type="protein sequence ID" value="HJC22541.1"/>
    <property type="molecule type" value="Genomic_DNA"/>
</dbReference>
<keyword evidence="1" id="KW-0732">Signal</keyword>
<reference evidence="3" key="2">
    <citation type="submission" date="2021-04" db="EMBL/GenBank/DDBJ databases">
        <authorList>
            <person name="Gilroy R."/>
        </authorList>
    </citation>
    <scope>NUCLEOTIDE SEQUENCE</scope>
    <source>
        <strain evidence="3">USAMLcec2-132</strain>
    </source>
</reference>
<feature type="signal peptide" evidence="1">
    <location>
        <begin position="1"/>
        <end position="21"/>
    </location>
</feature>
<organism evidence="3 4">
    <name type="scientific">Candidatus Eisenbergiella merdavium</name>
    <dbReference type="NCBI Taxonomy" id="2838551"/>
    <lineage>
        <taxon>Bacteria</taxon>
        <taxon>Bacillati</taxon>
        <taxon>Bacillota</taxon>
        <taxon>Clostridia</taxon>
        <taxon>Lachnospirales</taxon>
        <taxon>Lachnospiraceae</taxon>
        <taxon>Eisenbergiella</taxon>
    </lineage>
</organism>
<dbReference type="Gene3D" id="3.90.226.10">
    <property type="entry name" value="2-enoyl-CoA Hydratase, Chain A, domain 1"/>
    <property type="match status" value="1"/>
</dbReference>
<dbReference type="SUPFAM" id="SSF52096">
    <property type="entry name" value="ClpP/crotonase"/>
    <property type="match status" value="1"/>
</dbReference>
<gene>
    <name evidence="3" type="ORF">H9761_02410</name>
</gene>